<evidence type="ECO:0000256" key="1">
    <source>
        <dbReference type="SAM" id="MobiDB-lite"/>
    </source>
</evidence>
<dbReference type="Proteomes" id="UP000002139">
    <property type="component" value="Chromosome"/>
</dbReference>
<dbReference type="STRING" id="448385.sce2828"/>
<evidence type="ECO:0000313" key="2">
    <source>
        <dbReference type="EMBL" id="CAN92987.1"/>
    </source>
</evidence>
<name>A9GBC5_SORC5</name>
<dbReference type="EMBL" id="AM746676">
    <property type="protein sequence ID" value="CAN92987.1"/>
    <property type="molecule type" value="Genomic_DNA"/>
</dbReference>
<proteinExistence type="predicted"/>
<keyword evidence="3" id="KW-1185">Reference proteome</keyword>
<dbReference type="HOGENOM" id="CLU_3391387_0_0_7"/>
<protein>
    <submittedName>
        <fullName evidence="2">Uncharacterized protein</fullName>
    </submittedName>
</protein>
<gene>
    <name evidence="2" type="ordered locus">sce2828</name>
</gene>
<feature type="region of interest" description="Disordered" evidence="1">
    <location>
        <begin position="1"/>
        <end position="32"/>
    </location>
</feature>
<accession>A9GBC5</accession>
<evidence type="ECO:0000313" key="3">
    <source>
        <dbReference type="Proteomes" id="UP000002139"/>
    </source>
</evidence>
<dbReference type="AlphaFoldDB" id="A9GBC5"/>
<feature type="compositionally biased region" description="Pro residues" evidence="1">
    <location>
        <begin position="14"/>
        <end position="25"/>
    </location>
</feature>
<sequence length="32" mass="3309">MGKAKVRPRAAVADPPPATHSPPPSANAFGRR</sequence>
<reference evidence="2 3" key="1">
    <citation type="journal article" date="2007" name="Nat. Biotechnol.">
        <title>Complete genome sequence of the myxobacterium Sorangium cellulosum.</title>
        <authorList>
            <person name="Schneiker S."/>
            <person name="Perlova O."/>
            <person name="Kaiser O."/>
            <person name="Gerth K."/>
            <person name="Alici A."/>
            <person name="Altmeyer M.O."/>
            <person name="Bartels D."/>
            <person name="Bekel T."/>
            <person name="Beyer S."/>
            <person name="Bode E."/>
            <person name="Bode H.B."/>
            <person name="Bolten C.J."/>
            <person name="Choudhuri J.V."/>
            <person name="Doss S."/>
            <person name="Elnakady Y.A."/>
            <person name="Frank B."/>
            <person name="Gaigalat L."/>
            <person name="Goesmann A."/>
            <person name="Groeger C."/>
            <person name="Gross F."/>
            <person name="Jelsbak L."/>
            <person name="Jelsbak L."/>
            <person name="Kalinowski J."/>
            <person name="Kegler C."/>
            <person name="Knauber T."/>
            <person name="Konietzny S."/>
            <person name="Kopp M."/>
            <person name="Krause L."/>
            <person name="Krug D."/>
            <person name="Linke B."/>
            <person name="Mahmud T."/>
            <person name="Martinez-Arias R."/>
            <person name="McHardy A.C."/>
            <person name="Merai M."/>
            <person name="Meyer F."/>
            <person name="Mormann S."/>
            <person name="Munoz-Dorado J."/>
            <person name="Perez J."/>
            <person name="Pradella S."/>
            <person name="Rachid S."/>
            <person name="Raddatz G."/>
            <person name="Rosenau F."/>
            <person name="Rueckert C."/>
            <person name="Sasse F."/>
            <person name="Scharfe M."/>
            <person name="Schuster S.C."/>
            <person name="Suen G."/>
            <person name="Treuner-Lange A."/>
            <person name="Velicer G.J."/>
            <person name="Vorholter F.-J."/>
            <person name="Weissman K.J."/>
            <person name="Welch R.D."/>
            <person name="Wenzel S.C."/>
            <person name="Whitworth D.E."/>
            <person name="Wilhelm S."/>
            <person name="Wittmann C."/>
            <person name="Bloecker H."/>
            <person name="Puehler A."/>
            <person name="Mueller R."/>
        </authorList>
    </citation>
    <scope>NUCLEOTIDE SEQUENCE [LARGE SCALE GENOMIC DNA]</scope>
    <source>
        <strain evidence="3">So ce56</strain>
    </source>
</reference>
<organism evidence="2 3">
    <name type="scientific">Sorangium cellulosum (strain So ce56)</name>
    <name type="common">Polyangium cellulosum (strain So ce56)</name>
    <dbReference type="NCBI Taxonomy" id="448385"/>
    <lineage>
        <taxon>Bacteria</taxon>
        <taxon>Pseudomonadati</taxon>
        <taxon>Myxococcota</taxon>
        <taxon>Polyangia</taxon>
        <taxon>Polyangiales</taxon>
        <taxon>Polyangiaceae</taxon>
        <taxon>Sorangium</taxon>
    </lineage>
</organism>
<dbReference type="KEGG" id="scl:sce2828"/>